<proteinExistence type="predicted"/>
<dbReference type="VEuPathDB" id="GiardiaDB:SS50377_26937"/>
<keyword evidence="1" id="KW-0963">Cytoplasm</keyword>
<dbReference type="NCBIfam" id="NF003658">
    <property type="entry name" value="PRK05290.1"/>
    <property type="match status" value="1"/>
</dbReference>
<reference evidence="6" key="1">
    <citation type="journal article" date="2013" name="Nat. Commun.">
        <title>Hydrogenosomes in the diplomonad Spironucleus salmonicida.</title>
        <authorList>
            <person name="Jerlstrom-Hultqvist J."/>
            <person name="Einarsson E."/>
            <person name="Xu F."/>
            <person name="Hjort K."/>
            <person name="Ek B."/>
            <person name="Steinhauf D."/>
            <person name="Hultenby K."/>
            <person name="Bergquist J."/>
            <person name="Andersson J.O."/>
            <person name="Svard S.G."/>
        </authorList>
    </citation>
    <scope>NUCLEOTIDE SEQUENCE</scope>
    <source>
        <strain evidence="6">ATCC 50377</strain>
    </source>
</reference>
<sequence length="517" mass="58065">MIDVEDMFCFQCEQTVKPNGCQKVGVCSKTPLISSLQDLIISGCGYCEQTEEDFTYNIFMTLTNVNFNEDDHFQVLEKLNSKIISNDWQLAFSQLKKRDFQLTRRLYSPDVVLNKLGKDIGGLVQFGIQGVKGASAYAQHCFNIMKLNEEKNQILSENILKLMSIHKLLITKVYNNTSEVLQLLISLGEINFQITSILYYYNTKLGGKQKITTIHQLPIPGPAILVSGHDYKDLMTICVASQKENVNVYTHGELFPAGSYENFKGLVAGHFGGAWWKQQKEFELFPGPVVMTSNCLMKPKSMSQIKAVGVVGYNDMNKLDMDKLIQEAKQGGFKDQAHCNSVFNQLNIKQEVEGVGLSFNVFQDLKNDIVSKIQTNQIEKLVFIGGCDGQNTGRNKFRQVSQKVGSKDLIITGACGRFRINDQSIQNVAGLPKILDIGQCNDVWSLIQIVKQIELEIPTICESIELWISWYEQKAIIQLLSLLSQGFRNMKIGPTKPVCLTDSVFALLSDTFGIQLI</sequence>
<dbReference type="GO" id="GO:0004601">
    <property type="term" value="F:peroxidase activity"/>
    <property type="evidence" value="ECO:0007669"/>
    <property type="project" value="TreeGrafter"/>
</dbReference>
<evidence type="ECO:0000256" key="1">
    <source>
        <dbReference type="ARBA" id="ARBA00022490"/>
    </source>
</evidence>
<dbReference type="GO" id="GO:0050418">
    <property type="term" value="F:hydroxylamine reductase activity"/>
    <property type="evidence" value="ECO:0007669"/>
    <property type="project" value="TreeGrafter"/>
</dbReference>
<dbReference type="InterPro" id="IPR004137">
    <property type="entry name" value="HCP/CODH"/>
</dbReference>
<dbReference type="InterPro" id="IPR016100">
    <property type="entry name" value="Prismane_a-bundle"/>
</dbReference>
<dbReference type="EMBL" id="JX549110">
    <property type="protein sequence ID" value="AFV80085.1"/>
    <property type="molecule type" value="Genomic_DNA"/>
</dbReference>
<dbReference type="NCBIfam" id="TIGR01703">
    <property type="entry name" value="hybrid_clust"/>
    <property type="match status" value="1"/>
</dbReference>
<keyword evidence="5" id="KW-0411">Iron-sulfur</keyword>
<dbReference type="InterPro" id="IPR010048">
    <property type="entry name" value="Hydroxylam_reduct"/>
</dbReference>
<gene>
    <name evidence="6" type="ORF">SS50377_12434</name>
    <name evidence="8" type="ORF">SS50377_26937</name>
</gene>
<name>K7REM5_9EUKA</name>
<dbReference type="Gene3D" id="1.20.1270.20">
    <property type="match status" value="2"/>
</dbReference>
<dbReference type="Gene3D" id="3.40.50.2030">
    <property type="match status" value="2"/>
</dbReference>
<organism evidence="6">
    <name type="scientific">Spironucleus salmonicida</name>
    <dbReference type="NCBI Taxonomy" id="348837"/>
    <lineage>
        <taxon>Eukaryota</taxon>
        <taxon>Metamonada</taxon>
        <taxon>Diplomonadida</taxon>
        <taxon>Hexamitidae</taxon>
        <taxon>Hexamitinae</taxon>
        <taxon>Spironucleus</taxon>
    </lineage>
</organism>
<keyword evidence="4" id="KW-0408">Iron</keyword>
<evidence type="ECO:0000256" key="5">
    <source>
        <dbReference type="ARBA" id="ARBA00023014"/>
    </source>
</evidence>
<dbReference type="Proteomes" id="UP000018208">
    <property type="component" value="Unassembled WGS sequence"/>
</dbReference>
<evidence type="ECO:0000313" key="9">
    <source>
        <dbReference type="Proteomes" id="UP000018208"/>
    </source>
</evidence>
<reference evidence="7 8" key="2">
    <citation type="journal article" date="2014" name="PLoS Genet.">
        <title>The Genome of Spironucleus salmonicida Highlights a Fish Pathogen Adapted to Fluctuating Environments.</title>
        <authorList>
            <person name="Xu F."/>
            <person name="Jerlstrom-Hultqvist J."/>
            <person name="Einarsson E."/>
            <person name="Astvaldsson A."/>
            <person name="Svard S.G."/>
            <person name="Andersson J.O."/>
        </authorList>
    </citation>
    <scope>NUCLEOTIDE SEQUENCE</scope>
    <source>
        <strain evidence="8">ATCC 50377</strain>
    </source>
</reference>
<evidence type="ECO:0000313" key="8">
    <source>
        <dbReference type="EMBL" id="KAH0570651.1"/>
    </source>
</evidence>
<protein>
    <submittedName>
        <fullName evidence="6">Hybrid cluster protein 1</fullName>
    </submittedName>
</protein>
<keyword evidence="9" id="KW-1185">Reference proteome</keyword>
<dbReference type="OrthoDB" id="1470350at2759"/>
<evidence type="ECO:0000256" key="2">
    <source>
        <dbReference type="ARBA" id="ARBA00022723"/>
    </source>
</evidence>
<accession>K7REM5</accession>
<dbReference type="AlphaFoldDB" id="K7REM5"/>
<dbReference type="SUPFAM" id="SSF56821">
    <property type="entry name" value="Prismane protein-like"/>
    <property type="match status" value="1"/>
</dbReference>
<evidence type="ECO:0000313" key="7">
    <source>
        <dbReference type="EMBL" id="EST47448.1"/>
    </source>
</evidence>
<dbReference type="InterPro" id="IPR011254">
    <property type="entry name" value="Prismane-like_sf"/>
</dbReference>
<evidence type="ECO:0000256" key="3">
    <source>
        <dbReference type="ARBA" id="ARBA00023002"/>
    </source>
</evidence>
<evidence type="ECO:0000313" key="6">
    <source>
        <dbReference type="EMBL" id="AFV80085.1"/>
    </source>
</evidence>
<dbReference type="EMBL" id="KI546040">
    <property type="protein sequence ID" value="EST47448.1"/>
    <property type="molecule type" value="Genomic_DNA"/>
</dbReference>
<keyword evidence="2" id="KW-0479">Metal-binding</keyword>
<dbReference type="InterPro" id="IPR016099">
    <property type="entry name" value="Prismane-like_a/b-sand"/>
</dbReference>
<evidence type="ECO:0000256" key="4">
    <source>
        <dbReference type="ARBA" id="ARBA00023004"/>
    </source>
</evidence>
<dbReference type="Pfam" id="PF03063">
    <property type="entry name" value="Prismane"/>
    <property type="match status" value="1"/>
</dbReference>
<dbReference type="GO" id="GO:0005737">
    <property type="term" value="C:cytoplasm"/>
    <property type="evidence" value="ECO:0007669"/>
    <property type="project" value="InterPro"/>
</dbReference>
<dbReference type="EMBL" id="AUWU02000007">
    <property type="protein sequence ID" value="KAH0570651.1"/>
    <property type="molecule type" value="Genomic_DNA"/>
</dbReference>
<dbReference type="PANTHER" id="PTHR30109:SF0">
    <property type="entry name" value="HYDROXYLAMINE REDUCTASE"/>
    <property type="match status" value="1"/>
</dbReference>
<dbReference type="GO" id="GO:0051536">
    <property type="term" value="F:iron-sulfur cluster binding"/>
    <property type="evidence" value="ECO:0007669"/>
    <property type="project" value="UniProtKB-KW"/>
</dbReference>
<keyword evidence="3" id="KW-0560">Oxidoreductase</keyword>
<dbReference type="PANTHER" id="PTHR30109">
    <property type="entry name" value="HYDROXYLAMINE REDUCTASE"/>
    <property type="match status" value="1"/>
</dbReference>
<reference evidence="8" key="3">
    <citation type="submission" date="2020-12" db="EMBL/GenBank/DDBJ databases">
        <title>New Spironucleus salmonicida genome in near-complete chromosomes.</title>
        <authorList>
            <person name="Xu F."/>
            <person name="Kurt Z."/>
            <person name="Jimenez-Gonzalez A."/>
            <person name="Astvaldsson A."/>
            <person name="Andersson J.O."/>
            <person name="Svard S.G."/>
        </authorList>
    </citation>
    <scope>NUCLEOTIDE SEQUENCE</scope>
    <source>
        <strain evidence="8">ATCC 50377</strain>
    </source>
</reference>
<dbReference type="GO" id="GO:0042542">
    <property type="term" value="P:response to hydrogen peroxide"/>
    <property type="evidence" value="ECO:0007669"/>
    <property type="project" value="TreeGrafter"/>
</dbReference>
<dbReference type="GO" id="GO:0046872">
    <property type="term" value="F:metal ion binding"/>
    <property type="evidence" value="ECO:0007669"/>
    <property type="project" value="UniProtKB-KW"/>
</dbReference>